<accession>A0A0A9GPZ4</accession>
<reference evidence="2" key="1">
    <citation type="submission" date="2014-09" db="EMBL/GenBank/DDBJ databases">
        <authorList>
            <person name="Magalhaes I.L.F."/>
            <person name="Oliveira U."/>
            <person name="Santos F.R."/>
            <person name="Vidigal T.H.D.A."/>
            <person name="Brescovit A.D."/>
            <person name="Santos A.J."/>
        </authorList>
    </citation>
    <scope>NUCLEOTIDE SEQUENCE</scope>
    <source>
        <tissue evidence="2">Shoot tissue taken approximately 20 cm above the soil surface</tissue>
    </source>
</reference>
<evidence type="ECO:0000256" key="1">
    <source>
        <dbReference type="SAM" id="Phobius"/>
    </source>
</evidence>
<keyword evidence="1" id="KW-0472">Membrane</keyword>
<dbReference type="PANTHER" id="PTHR19229">
    <property type="entry name" value="ATP-BINDING CASSETTE TRANSPORTER SUBFAMILY A ABCA"/>
    <property type="match status" value="1"/>
</dbReference>
<dbReference type="GO" id="GO:0140359">
    <property type="term" value="F:ABC-type transporter activity"/>
    <property type="evidence" value="ECO:0007669"/>
    <property type="project" value="InterPro"/>
</dbReference>
<dbReference type="AlphaFoldDB" id="A0A0A9GPZ4"/>
<organism evidence="2">
    <name type="scientific">Arundo donax</name>
    <name type="common">Giant reed</name>
    <name type="synonym">Donax arundinaceus</name>
    <dbReference type="NCBI Taxonomy" id="35708"/>
    <lineage>
        <taxon>Eukaryota</taxon>
        <taxon>Viridiplantae</taxon>
        <taxon>Streptophyta</taxon>
        <taxon>Embryophyta</taxon>
        <taxon>Tracheophyta</taxon>
        <taxon>Spermatophyta</taxon>
        <taxon>Magnoliopsida</taxon>
        <taxon>Liliopsida</taxon>
        <taxon>Poales</taxon>
        <taxon>Poaceae</taxon>
        <taxon>PACMAD clade</taxon>
        <taxon>Arundinoideae</taxon>
        <taxon>Arundineae</taxon>
        <taxon>Arundo</taxon>
    </lineage>
</organism>
<dbReference type="EMBL" id="GBRH01172407">
    <property type="protein sequence ID" value="JAE25489.1"/>
    <property type="molecule type" value="Transcribed_RNA"/>
</dbReference>
<keyword evidence="1" id="KW-0812">Transmembrane</keyword>
<name>A0A0A9GPZ4_ARUDO</name>
<dbReference type="InterPro" id="IPR026082">
    <property type="entry name" value="ABCA"/>
</dbReference>
<sequence>MPMLCMVMLTYLVYEKQHKFRTMMKMHGLGDRPYWIIYYMYFLILSTVYLILFVDIFQSL</sequence>
<evidence type="ECO:0000313" key="2">
    <source>
        <dbReference type="EMBL" id="JAE25489.1"/>
    </source>
</evidence>
<protein>
    <submittedName>
        <fullName evidence="2">Uncharacterized protein</fullName>
    </submittedName>
</protein>
<proteinExistence type="predicted"/>
<keyword evidence="1" id="KW-1133">Transmembrane helix</keyword>
<reference evidence="2" key="2">
    <citation type="journal article" date="2015" name="Data Brief">
        <title>Shoot transcriptome of the giant reed, Arundo donax.</title>
        <authorList>
            <person name="Barrero R.A."/>
            <person name="Guerrero F.D."/>
            <person name="Moolhuijzen P."/>
            <person name="Goolsby J.A."/>
            <person name="Tidwell J."/>
            <person name="Bellgard S.E."/>
            <person name="Bellgard M.I."/>
        </authorList>
    </citation>
    <scope>NUCLEOTIDE SEQUENCE</scope>
    <source>
        <tissue evidence="2">Shoot tissue taken approximately 20 cm above the soil surface</tissue>
    </source>
</reference>
<feature type="transmembrane region" description="Helical" evidence="1">
    <location>
        <begin position="36"/>
        <end position="57"/>
    </location>
</feature>
<dbReference type="GO" id="GO:0016020">
    <property type="term" value="C:membrane"/>
    <property type="evidence" value="ECO:0007669"/>
    <property type="project" value="InterPro"/>
</dbReference>
<dbReference type="PANTHER" id="PTHR19229:SF257">
    <property type="entry name" value="OS06G0589300 PROTEIN"/>
    <property type="match status" value="1"/>
</dbReference>
<dbReference type="GO" id="GO:0005319">
    <property type="term" value="F:lipid transporter activity"/>
    <property type="evidence" value="ECO:0007669"/>
    <property type="project" value="TreeGrafter"/>
</dbReference>